<protein>
    <recommendedName>
        <fullName evidence="9">Membrane fusion protein (MFP) family protein</fullName>
    </recommendedName>
</protein>
<evidence type="ECO:0000313" key="13">
    <source>
        <dbReference type="Proteomes" id="UP000321523"/>
    </source>
</evidence>
<dbReference type="OrthoDB" id="9810980at2"/>
<sequence length="461" mass="50904">MTSVIDTNAALLPGLPGKSALEKRNARTLHQPNYPTKYGRTVTTGWLVILTAFGGLAAWSTFAPLSTAAIASGTIVVDSFRKSVQHLQGGIIQDILVRDGQHVEIGDVLLRLDPTQTRSLAQMLRAQVDLSLAEEARMLAERDGLATIKFPPQLLERAKTERDLAETLAGQQRLFDARRDSLTGQTSILRNRIAQSLEQISGMELQEKAKLRQSALLDQELAGLRELAERGNAPTNKVLQYRREVEVLIAERGEILARIAGVRQSIGEAELQITQARKTFLEQVETDLRTTQAKLFESSERLHATTAELSRMEVRAPEAGIVVDMAVHTVDGVIAPGSRILDIVPQNDHLVVDAQIQPADIDGLEVGMPAEIRFPAFNQRTTPMIHGQLKTVSADRLIDPKTNQPYFNVRVLVDDKSKESIANLNMIPGMPAEVVIKKGERTLMSYLLQPMSETIVRAMRE</sequence>
<evidence type="ECO:0000259" key="10">
    <source>
        <dbReference type="Pfam" id="PF25994"/>
    </source>
</evidence>
<keyword evidence="7" id="KW-1133">Transmembrane helix</keyword>
<evidence type="ECO:0000259" key="11">
    <source>
        <dbReference type="Pfam" id="PF26002"/>
    </source>
</evidence>
<evidence type="ECO:0000256" key="1">
    <source>
        <dbReference type="ARBA" id="ARBA00004377"/>
    </source>
</evidence>
<dbReference type="Pfam" id="PF26002">
    <property type="entry name" value="Beta-barrel_AprE"/>
    <property type="match status" value="1"/>
</dbReference>
<evidence type="ECO:0000256" key="2">
    <source>
        <dbReference type="ARBA" id="ARBA00009477"/>
    </source>
</evidence>
<feature type="domain" description="AprE-like long alpha-helical hairpin" evidence="10">
    <location>
        <begin position="118"/>
        <end position="306"/>
    </location>
</feature>
<dbReference type="InterPro" id="IPR058781">
    <property type="entry name" value="HH_AprE-like"/>
</dbReference>
<evidence type="ECO:0000256" key="9">
    <source>
        <dbReference type="RuleBase" id="RU365093"/>
    </source>
</evidence>
<keyword evidence="8" id="KW-0472">Membrane</keyword>
<dbReference type="GO" id="GO:0005886">
    <property type="term" value="C:plasma membrane"/>
    <property type="evidence" value="ECO:0007669"/>
    <property type="project" value="UniProtKB-SubCell"/>
</dbReference>
<evidence type="ECO:0000256" key="3">
    <source>
        <dbReference type="ARBA" id="ARBA00022448"/>
    </source>
</evidence>
<evidence type="ECO:0000256" key="4">
    <source>
        <dbReference type="ARBA" id="ARBA00022475"/>
    </source>
</evidence>
<comment type="similarity">
    <text evidence="2 9">Belongs to the membrane fusion protein (MFP) (TC 8.A.1) family.</text>
</comment>
<proteinExistence type="inferred from homology"/>
<feature type="domain" description="AprE-like beta-barrel" evidence="11">
    <location>
        <begin position="350"/>
        <end position="438"/>
    </location>
</feature>
<dbReference type="PRINTS" id="PR01490">
    <property type="entry name" value="RTXTOXIND"/>
</dbReference>
<name>A0A512DY47_9PROT</name>
<dbReference type="PANTHER" id="PTHR30386">
    <property type="entry name" value="MEMBRANE FUSION SUBUNIT OF EMRAB-TOLC MULTIDRUG EFFLUX PUMP"/>
    <property type="match status" value="1"/>
</dbReference>
<keyword evidence="13" id="KW-1185">Reference proteome</keyword>
<dbReference type="GO" id="GO:0015031">
    <property type="term" value="P:protein transport"/>
    <property type="evidence" value="ECO:0007669"/>
    <property type="project" value="InterPro"/>
</dbReference>
<keyword evidence="5 9" id="KW-0997">Cell inner membrane</keyword>
<dbReference type="Gene3D" id="2.40.30.170">
    <property type="match status" value="1"/>
</dbReference>
<evidence type="ECO:0000256" key="5">
    <source>
        <dbReference type="ARBA" id="ARBA00022519"/>
    </source>
</evidence>
<dbReference type="AlphaFoldDB" id="A0A512DY47"/>
<comment type="caution">
    <text evidence="12">The sequence shown here is derived from an EMBL/GenBank/DDBJ whole genome shotgun (WGS) entry which is preliminary data.</text>
</comment>
<dbReference type="Gene3D" id="2.40.50.100">
    <property type="match status" value="1"/>
</dbReference>
<evidence type="ECO:0000256" key="7">
    <source>
        <dbReference type="ARBA" id="ARBA00022989"/>
    </source>
</evidence>
<evidence type="ECO:0000313" key="12">
    <source>
        <dbReference type="EMBL" id="GEO41382.1"/>
    </source>
</evidence>
<organism evidence="12 13">
    <name type="scientific">Skermanella aerolata</name>
    <dbReference type="NCBI Taxonomy" id="393310"/>
    <lineage>
        <taxon>Bacteria</taxon>
        <taxon>Pseudomonadati</taxon>
        <taxon>Pseudomonadota</taxon>
        <taxon>Alphaproteobacteria</taxon>
        <taxon>Rhodospirillales</taxon>
        <taxon>Azospirillaceae</taxon>
        <taxon>Skermanella</taxon>
    </lineage>
</organism>
<keyword evidence="6" id="KW-0812">Transmembrane</keyword>
<dbReference type="Proteomes" id="UP000321523">
    <property type="component" value="Unassembled WGS sequence"/>
</dbReference>
<dbReference type="NCBIfam" id="TIGR01843">
    <property type="entry name" value="type_I_hlyD"/>
    <property type="match status" value="1"/>
</dbReference>
<keyword evidence="4 9" id="KW-1003">Cell membrane</keyword>
<dbReference type="InterPro" id="IPR050739">
    <property type="entry name" value="MFP"/>
</dbReference>
<keyword evidence="3 9" id="KW-0813">Transport</keyword>
<dbReference type="PANTHER" id="PTHR30386:SF17">
    <property type="entry name" value="ALKALINE PROTEASE SECRETION PROTEIN APRE"/>
    <property type="match status" value="1"/>
</dbReference>
<accession>A0A512DY47</accession>
<dbReference type="EMBL" id="BJYZ01000027">
    <property type="protein sequence ID" value="GEO41382.1"/>
    <property type="molecule type" value="Genomic_DNA"/>
</dbReference>
<dbReference type="InterPro" id="IPR058982">
    <property type="entry name" value="Beta-barrel_AprE"/>
</dbReference>
<comment type="subcellular location">
    <subcellularLocation>
        <location evidence="1 9">Cell inner membrane</location>
        <topology evidence="1 9">Single-pass membrane protein</topology>
    </subcellularLocation>
</comment>
<evidence type="ECO:0000256" key="6">
    <source>
        <dbReference type="ARBA" id="ARBA00022692"/>
    </source>
</evidence>
<evidence type="ECO:0000256" key="8">
    <source>
        <dbReference type="ARBA" id="ARBA00023136"/>
    </source>
</evidence>
<dbReference type="InterPro" id="IPR010129">
    <property type="entry name" value="T1SS_HlyD"/>
</dbReference>
<dbReference type="Pfam" id="PF25994">
    <property type="entry name" value="HH_AprE"/>
    <property type="match status" value="1"/>
</dbReference>
<gene>
    <name evidence="12" type="ORF">SAE02_55300</name>
</gene>
<reference evidence="12 13" key="1">
    <citation type="submission" date="2019-07" db="EMBL/GenBank/DDBJ databases">
        <title>Whole genome shotgun sequence of Skermanella aerolata NBRC 106429.</title>
        <authorList>
            <person name="Hosoyama A."/>
            <person name="Uohara A."/>
            <person name="Ohji S."/>
            <person name="Ichikawa N."/>
        </authorList>
    </citation>
    <scope>NUCLEOTIDE SEQUENCE [LARGE SCALE GENOMIC DNA]</scope>
    <source>
        <strain evidence="12 13">NBRC 106429</strain>
    </source>
</reference>
<dbReference type="RefSeq" id="WP_052831626.1">
    <property type="nucleotide sequence ID" value="NZ_BJYZ01000027.1"/>
</dbReference>